<dbReference type="AlphaFoldDB" id="A0A8H6WNJ3"/>
<feature type="chain" id="PRO_5034194782" evidence="1">
    <location>
        <begin position="26"/>
        <end position="370"/>
    </location>
</feature>
<dbReference type="Gene3D" id="2.60.120.200">
    <property type="match status" value="1"/>
</dbReference>
<dbReference type="SUPFAM" id="SSF49899">
    <property type="entry name" value="Concanavalin A-like lectins/glucanases"/>
    <property type="match status" value="1"/>
</dbReference>
<sequence>MRYLKLQVFIIRVLLWTWNILSASATTYQLTDYIVGESFFSEFAFQNIPDPTHGRVNYTDAATAIAQNLAYVTQQGSFVVRADSETPLTATGPGRNSVRLMSNKTVDTGVIMRVPPLISSTCQPVVGALFLPICETWPALWTVGPDWPNGGEIDILEGVNDNGPNQSTLHTSAGCTMPPPSPARPETGQLLLQLNLPGAVFMSSSTSLLTNCDVNAAYNAGCGVKSNDPLSYGPAMNANGGGWYAAEIHASYIQVWFWPRNATAVPPDVKAANASPGYGYLPTVDTAAWGIPTAFFPSATCPISSKFGPQNIIINLTFCGDWAGQAAVYSASGCPSTCVDFVNNNPTAFTEAYFEINSLRIFEDVNSLTW</sequence>
<dbReference type="InterPro" id="IPR013320">
    <property type="entry name" value="ConA-like_dom_sf"/>
</dbReference>
<dbReference type="Pfam" id="PF26113">
    <property type="entry name" value="GH16_XgeA"/>
    <property type="match status" value="1"/>
</dbReference>
<name>A0A8H6WNJ3_MYCCL</name>
<dbReference type="InterPro" id="IPR050546">
    <property type="entry name" value="Glycosyl_Hydrlase_16"/>
</dbReference>
<gene>
    <name evidence="2" type="ORF">HMN09_00217200</name>
</gene>
<dbReference type="GO" id="GO:0009251">
    <property type="term" value="P:glucan catabolic process"/>
    <property type="evidence" value="ECO:0007669"/>
    <property type="project" value="TreeGrafter"/>
</dbReference>
<dbReference type="OrthoDB" id="192832at2759"/>
<keyword evidence="1" id="KW-0732">Signal</keyword>
<evidence type="ECO:0000313" key="3">
    <source>
        <dbReference type="Proteomes" id="UP000613580"/>
    </source>
</evidence>
<keyword evidence="3" id="KW-1185">Reference proteome</keyword>
<dbReference type="CDD" id="cd02181">
    <property type="entry name" value="GH16_fungal_Lam16A_glucanase"/>
    <property type="match status" value="1"/>
</dbReference>
<dbReference type="EMBL" id="JACAZE010000003">
    <property type="protein sequence ID" value="KAF7318819.1"/>
    <property type="molecule type" value="Genomic_DNA"/>
</dbReference>
<evidence type="ECO:0000256" key="1">
    <source>
        <dbReference type="SAM" id="SignalP"/>
    </source>
</evidence>
<keyword evidence="2" id="KW-0378">Hydrolase</keyword>
<reference evidence="2" key="1">
    <citation type="submission" date="2020-05" db="EMBL/GenBank/DDBJ databases">
        <title>Mycena genomes resolve the evolution of fungal bioluminescence.</title>
        <authorList>
            <person name="Tsai I.J."/>
        </authorList>
    </citation>
    <scope>NUCLEOTIDE SEQUENCE</scope>
    <source>
        <strain evidence="2">110903Hualien_Pintung</strain>
    </source>
</reference>
<evidence type="ECO:0000313" key="2">
    <source>
        <dbReference type="EMBL" id="KAF7318819.1"/>
    </source>
</evidence>
<dbReference type="PANTHER" id="PTHR10963:SF24">
    <property type="entry name" value="GLYCOSIDASE C21B10.07-RELATED"/>
    <property type="match status" value="1"/>
</dbReference>
<feature type="signal peptide" evidence="1">
    <location>
        <begin position="1"/>
        <end position="25"/>
    </location>
</feature>
<organism evidence="2 3">
    <name type="scientific">Mycena chlorophos</name>
    <name type="common">Agaric fungus</name>
    <name type="synonym">Agaricus chlorophos</name>
    <dbReference type="NCBI Taxonomy" id="658473"/>
    <lineage>
        <taxon>Eukaryota</taxon>
        <taxon>Fungi</taxon>
        <taxon>Dikarya</taxon>
        <taxon>Basidiomycota</taxon>
        <taxon>Agaricomycotina</taxon>
        <taxon>Agaricomycetes</taxon>
        <taxon>Agaricomycetidae</taxon>
        <taxon>Agaricales</taxon>
        <taxon>Marasmiineae</taxon>
        <taxon>Mycenaceae</taxon>
        <taxon>Mycena</taxon>
    </lineage>
</organism>
<dbReference type="PANTHER" id="PTHR10963">
    <property type="entry name" value="GLYCOSYL HYDROLASE-RELATED"/>
    <property type="match status" value="1"/>
</dbReference>
<keyword evidence="2" id="KW-0326">Glycosidase</keyword>
<protein>
    <submittedName>
        <fullName evidence="2">Putative glycosidase C21B10.07</fullName>
    </submittedName>
</protein>
<accession>A0A8H6WNJ3</accession>
<comment type="caution">
    <text evidence="2">The sequence shown here is derived from an EMBL/GenBank/DDBJ whole genome shotgun (WGS) entry which is preliminary data.</text>
</comment>
<proteinExistence type="predicted"/>
<dbReference type="GO" id="GO:0016798">
    <property type="term" value="F:hydrolase activity, acting on glycosyl bonds"/>
    <property type="evidence" value="ECO:0007669"/>
    <property type="project" value="UniProtKB-KW"/>
</dbReference>
<dbReference type="Proteomes" id="UP000613580">
    <property type="component" value="Unassembled WGS sequence"/>
</dbReference>